<sequence length="141" mass="15603">MPGCFGETGCLRARGRRQARVAVECGCGRTAALVALAMMGVRRRAALVGTGGAVCECVCVCVCVCVCARARERRRGPSFWWIFLPFLCLQTALIKLRITRTVLVSKGKGFCKKRPADLIKFLSFLCLFSFFCLFLRPVVTR</sequence>
<dbReference type="EMBL" id="AK084423">
    <property type="protein sequence ID" value="BAC39180.1"/>
    <property type="molecule type" value="mRNA"/>
</dbReference>
<reference evidence="2" key="1">
    <citation type="journal article" date="1999" name="Methods Enzymol.">
        <title>High-efficiency full-length cDNA cloning.</title>
        <authorList>
            <person name="Carninci P."/>
            <person name="Hayashizaki Y."/>
        </authorList>
    </citation>
    <scope>NUCLEOTIDE SEQUENCE</scope>
    <source>
        <strain evidence="2">C57BL/6J</strain>
        <tissue evidence="2">Eyeball</tissue>
        <tissue evidence="3">Head</tissue>
    </source>
</reference>
<reference evidence="2" key="5">
    <citation type="journal article" date="2002" name="Nature">
        <title>Analysis of the mouse transcriptome based on functional annotation of 60,770 full-length cDNAs.</title>
        <authorList>
            <consortium name="The FANTOM Consortium and the RIKEN Genome Exploration Research Group Phase I and II Team"/>
        </authorList>
    </citation>
    <scope>NUCLEOTIDE SEQUENCE</scope>
    <source>
        <strain evidence="2">C57BL/6J</strain>
        <tissue evidence="2">Eyeball</tissue>
        <tissue evidence="3">Head</tissue>
    </source>
</reference>
<reference evidence="2" key="3">
    <citation type="journal article" date="2000" name="Genome Res.">
        <title>RIKEN integrated sequence analysis (RISA) system--384-format sequencing pipeline with 384 multicapillary sequencer.</title>
        <authorList>
            <person name="Shibata K."/>
            <person name="Itoh M."/>
            <person name="Aizawa K."/>
            <person name="Nagaoka S."/>
            <person name="Sasaki N."/>
            <person name="Carninci P."/>
            <person name="Konno H."/>
            <person name="Akiyama J."/>
            <person name="Nishi K."/>
            <person name="Kitsunai T."/>
            <person name="Tashiro H."/>
            <person name="Itoh M."/>
            <person name="Sumi N."/>
            <person name="Ishii Y."/>
            <person name="Nakamura S."/>
            <person name="Hazama M."/>
            <person name="Nishine T."/>
            <person name="Harada A."/>
            <person name="Yamamoto R."/>
            <person name="Matsumoto H."/>
            <person name="Sakaguchi S."/>
            <person name="Ikegami T."/>
            <person name="Kashiwagi K."/>
            <person name="Fujiwake S."/>
            <person name="Inoue K."/>
            <person name="Togawa Y."/>
            <person name="Izawa M."/>
            <person name="Ohara E."/>
            <person name="Watahiki M."/>
            <person name="Yoneda Y."/>
            <person name="Ishikawa T."/>
            <person name="Ozawa K."/>
            <person name="Tanaka T."/>
            <person name="Matsuura S."/>
            <person name="Kawai J."/>
            <person name="Okazaki Y."/>
            <person name="Muramatsu M."/>
            <person name="Inoue Y."/>
            <person name="Kira A."/>
            <person name="Hayashizaki Y."/>
        </authorList>
    </citation>
    <scope>NUCLEOTIDE SEQUENCE</scope>
    <source>
        <strain evidence="2">C57BL/6J</strain>
        <tissue evidence="2">Eyeball</tissue>
        <tissue evidence="3">Head</tissue>
    </source>
</reference>
<dbReference type="AlphaFoldDB" id="Q8BJE4"/>
<feature type="transmembrane region" description="Helical" evidence="1">
    <location>
        <begin position="118"/>
        <end position="139"/>
    </location>
</feature>
<reference evidence="3" key="7">
    <citation type="submission" date="2004-04" db="EMBL/GenBank/DDBJ databases">
        <authorList>
            <person name="Arakawa T."/>
            <person name="Carninci P."/>
            <person name="Fukuda S."/>
            <person name="Hashizume W."/>
            <person name="Hayashida K."/>
            <person name="Hori F."/>
            <person name="Iida J."/>
            <person name="Imamura K."/>
            <person name="Imotani K."/>
            <person name="Itoh M."/>
            <person name="Kanagawa S."/>
            <person name="Kawai J."/>
            <person name="Kojima M."/>
            <person name="Konno H."/>
            <person name="Murata M."/>
            <person name="Nakamura M."/>
            <person name="Ninomiya N."/>
            <person name="Nishiyori H."/>
            <person name="Nomura K."/>
            <person name="Ohno M."/>
            <person name="Sakazume N."/>
            <person name="Sano H."/>
            <person name="Sasaki D."/>
            <person name="Shibata K."/>
            <person name="Shiraki T."/>
            <person name="Tagami M."/>
            <person name="Tagami Y."/>
            <person name="Waki K."/>
            <person name="Watahiki A."/>
            <person name="Muramatsu M."/>
            <person name="Hayashizaki Y."/>
        </authorList>
    </citation>
    <scope>NUCLEOTIDE SEQUENCE</scope>
    <source>
        <strain evidence="3">C57BL/6J</strain>
        <tissue evidence="3">Head</tissue>
    </source>
</reference>
<reference evidence="2" key="6">
    <citation type="submission" date="2002-04" db="EMBL/GenBank/DDBJ databases">
        <authorList>
            <person name="Adachi J."/>
            <person name="Aizawa K."/>
            <person name="Akimura T."/>
            <person name="Arakawa T."/>
            <person name="Bono H."/>
            <person name="Carninci P."/>
            <person name="Fukuda S."/>
            <person name="Furuno M."/>
            <person name="Hanagaki T."/>
            <person name="Hara A."/>
            <person name="Hashizume W."/>
            <person name="Hayashida K."/>
            <person name="Hayatsu N."/>
            <person name="Hiramoto K."/>
            <person name="Hiraoka T."/>
            <person name="Hirozane T."/>
            <person name="Hori F."/>
            <person name="Imotani K."/>
            <person name="Ishii Y."/>
            <person name="Itoh M."/>
            <person name="Kagawa I."/>
            <person name="Kasukawa T."/>
            <person name="Katoh H."/>
            <person name="Kawai J."/>
            <person name="Kojima Y."/>
            <person name="Kondo S."/>
            <person name="Konno H."/>
            <person name="Kouda M."/>
            <person name="Koya S."/>
            <person name="Kurihara C."/>
            <person name="Matsuyama T."/>
            <person name="Miyazaki A."/>
            <person name="Murata M."/>
            <person name="Nakamura M."/>
            <person name="Nishi K."/>
            <person name="Nomura K."/>
            <person name="Numazaki R."/>
            <person name="Ohno M."/>
            <person name="Ohsato N."/>
            <person name="Okazaki Y."/>
            <person name="Saito R."/>
            <person name="Saitoh H."/>
            <person name="Sakai C."/>
            <person name="Sakai K."/>
            <person name="Sakazume N."/>
            <person name="Sano H."/>
            <person name="Sasaki D."/>
            <person name="Shibata K."/>
            <person name="Shinagawa A."/>
            <person name="Shiraki T."/>
            <person name="Sogabe Y."/>
            <person name="Tagami M."/>
            <person name="Tagawa A."/>
            <person name="Takahashi F."/>
            <person name="Takaku-Akahira S."/>
            <person name="Takeda Y."/>
            <person name="Tanaka T."/>
            <person name="Tomaru A."/>
            <person name="Toya T."/>
            <person name="Yasunishi A."/>
            <person name="Muramatsu M."/>
            <person name="Hayashizaki Y."/>
        </authorList>
    </citation>
    <scope>NUCLEOTIDE SEQUENCE</scope>
    <source>
        <strain evidence="2">C57BL/6J</strain>
        <tissue evidence="2">Eyeball</tissue>
    </source>
</reference>
<proteinExistence type="evidence at transcript level"/>
<organism evidence="2">
    <name type="scientific">Mus musculus</name>
    <name type="common">Mouse</name>
    <dbReference type="NCBI Taxonomy" id="10090"/>
    <lineage>
        <taxon>Eukaryota</taxon>
        <taxon>Metazoa</taxon>
        <taxon>Chordata</taxon>
        <taxon>Craniata</taxon>
        <taxon>Vertebrata</taxon>
        <taxon>Euteleostomi</taxon>
        <taxon>Mammalia</taxon>
        <taxon>Eutheria</taxon>
        <taxon>Euarchontoglires</taxon>
        <taxon>Glires</taxon>
        <taxon>Rodentia</taxon>
        <taxon>Myomorpha</taxon>
        <taxon>Muroidea</taxon>
        <taxon>Muridae</taxon>
        <taxon>Murinae</taxon>
        <taxon>Mus</taxon>
        <taxon>Mus</taxon>
    </lineage>
</organism>
<reference evidence="2" key="9">
    <citation type="journal article" date="2005" name="Science">
        <title>Antisense Transcription in the Mammalian Transcriptome.</title>
        <authorList>
            <consortium name="RIKEN Genome Exploration Research Group and Genome Science Group (Genome Network Project Core Group) and the FANTOM Consortium"/>
        </authorList>
    </citation>
    <scope>NUCLEOTIDE SEQUENCE</scope>
    <source>
        <strain evidence="2">C57BL/6J</strain>
        <tissue evidence="2">Eyeball</tissue>
        <tissue evidence="3">Head</tissue>
    </source>
</reference>
<reference evidence="2" key="8">
    <citation type="journal article" date="2005" name="Science">
        <title>The Transcriptional Landscape of the Mammalian Genome.</title>
        <authorList>
            <consortium name="The FANTOM Consortium"/>
            <consortium name="Riken Genome Exploration Research Group and Genome Science Group (Genome Network Project Core Group)"/>
        </authorList>
    </citation>
    <scope>NUCLEOTIDE SEQUENCE</scope>
    <source>
        <strain evidence="2">C57BL/6J</strain>
        <tissue evidence="2">Eyeball</tissue>
        <tissue evidence="3">Head</tissue>
    </source>
</reference>
<feature type="transmembrane region" description="Helical" evidence="1">
    <location>
        <begin position="79"/>
        <end position="98"/>
    </location>
</feature>
<dbReference type="AGR" id="MGI:3584520"/>
<keyword evidence="1" id="KW-0812">Transmembrane</keyword>
<feature type="transmembrane region" description="Helical" evidence="1">
    <location>
        <begin position="45"/>
        <end position="67"/>
    </location>
</feature>
<evidence type="ECO:0000313" key="4">
    <source>
        <dbReference type="MGI" id="MGI:3584520"/>
    </source>
</evidence>
<name>Q8BJE4_MOUSE</name>
<dbReference type="EMBL" id="AK160692">
    <property type="protein sequence ID" value="BAE35958.1"/>
    <property type="molecule type" value="mRNA"/>
</dbReference>
<dbReference type="MGI" id="MGI:3584520">
    <property type="gene designation" value="BC065397"/>
</dbReference>
<accession>Q8BJE4</accession>
<keyword evidence="1" id="KW-1133">Transmembrane helix</keyword>
<reference evidence="2" key="4">
    <citation type="journal article" date="2001" name="Nature">
        <title>Functional annotation of a full-length mouse cDNA collection.</title>
        <authorList>
            <consortium name="The RIKEN Genome Exploration Research Group Phase II Team and the FANTOM Consortium"/>
        </authorList>
    </citation>
    <scope>NUCLEOTIDE SEQUENCE</scope>
    <source>
        <strain evidence="2">C57BL/6J</strain>
        <tissue evidence="2">Eyeball</tissue>
        <tissue evidence="3">Head</tissue>
    </source>
</reference>
<gene>
    <name evidence="4" type="primary">BC065397</name>
</gene>
<protein>
    <submittedName>
        <fullName evidence="2">Uncharacterized protein</fullName>
    </submittedName>
</protein>
<reference evidence="2" key="2">
    <citation type="journal article" date="2000" name="Genome Res.">
        <title>Normalization and subtraction of cap-trapper-selected cDNAs to prepare full-length cDNA libraries for rapid discovery of new genes.</title>
        <authorList>
            <person name="Carninci P."/>
            <person name="Shibata Y."/>
            <person name="Hayatsu N."/>
            <person name="Sugahara Y."/>
            <person name="Shibata K."/>
            <person name="Itoh M."/>
            <person name="Konno H."/>
            <person name="Okazaki Y."/>
            <person name="Muramatsu M."/>
            <person name="Hayashizaki Y."/>
        </authorList>
    </citation>
    <scope>NUCLEOTIDE SEQUENCE</scope>
    <source>
        <strain evidence="2">C57BL/6J</strain>
        <tissue evidence="2">Eyeball</tissue>
        <tissue evidence="3">Head</tissue>
    </source>
</reference>
<evidence type="ECO:0000313" key="3">
    <source>
        <dbReference type="EMBL" id="BAE35958.1"/>
    </source>
</evidence>
<keyword evidence="1" id="KW-0472">Membrane</keyword>
<evidence type="ECO:0000256" key="1">
    <source>
        <dbReference type="SAM" id="Phobius"/>
    </source>
</evidence>
<evidence type="ECO:0000313" key="2">
    <source>
        <dbReference type="EMBL" id="BAC39180.1"/>
    </source>
</evidence>
<feature type="transmembrane region" description="Helical" evidence="1">
    <location>
        <begin position="21"/>
        <end position="39"/>
    </location>
</feature>